<dbReference type="Proteomes" id="UP001284771">
    <property type="component" value="Unassembled WGS sequence"/>
</dbReference>
<evidence type="ECO:0000313" key="2">
    <source>
        <dbReference type="Proteomes" id="UP001284771"/>
    </source>
</evidence>
<accession>A0ABU4JAE0</accession>
<dbReference type="Pfam" id="PF14199">
    <property type="entry name" value="DUF4317"/>
    <property type="match status" value="1"/>
</dbReference>
<dbReference type="InterPro" id="IPR025466">
    <property type="entry name" value="DUF4317"/>
</dbReference>
<name>A0ABU4JAE0_9BACI</name>
<sequence>MDNDLLKIADIYSVYIKPIPLLNLSLEFVDFRSLALRTTPQALITSFMLGAKRINRIENVLNCNEIMTAEEDKAVFEEIIKAMIDDEVNSNTFANVYDEINSMLVVEEDTET</sequence>
<evidence type="ECO:0000313" key="1">
    <source>
        <dbReference type="EMBL" id="MDW8517981.1"/>
    </source>
</evidence>
<reference evidence="2" key="1">
    <citation type="submission" date="2023-07" db="EMBL/GenBank/DDBJ databases">
        <title>Draft genomic sequences of Priestia flexa CCM isolated from the soil of an abandoned mine contaminated by free cyanide in the high Andean zone of Tacna, Peru.</title>
        <authorList>
            <person name="Caceda Quiroz C.J."/>
            <person name="Maraza Chooque G.J."/>
            <person name="Fora Quispe G.L."/>
            <person name="Carpio Mamani M."/>
        </authorList>
    </citation>
    <scope>NUCLEOTIDE SEQUENCE [LARGE SCALE GENOMIC DNA]</scope>
    <source>
        <strain evidence="2">CCM</strain>
    </source>
</reference>
<comment type="caution">
    <text evidence="1">The sequence shown here is derived from an EMBL/GenBank/DDBJ whole genome shotgun (WGS) entry which is preliminary data.</text>
</comment>
<proteinExistence type="predicted"/>
<protein>
    <submittedName>
        <fullName evidence="1">DUF4317 family protein</fullName>
    </submittedName>
</protein>
<dbReference type="EMBL" id="JAWUZT010000071">
    <property type="protein sequence ID" value="MDW8517981.1"/>
    <property type="molecule type" value="Genomic_DNA"/>
</dbReference>
<keyword evidence="2" id="KW-1185">Reference proteome</keyword>
<organism evidence="1 2">
    <name type="scientific">Priestia flexa</name>
    <dbReference type="NCBI Taxonomy" id="86664"/>
    <lineage>
        <taxon>Bacteria</taxon>
        <taxon>Bacillati</taxon>
        <taxon>Bacillota</taxon>
        <taxon>Bacilli</taxon>
        <taxon>Bacillales</taxon>
        <taxon>Bacillaceae</taxon>
        <taxon>Priestia</taxon>
    </lineage>
</organism>
<gene>
    <name evidence="1" type="ORF">RIB56_17875</name>
</gene>